<evidence type="ECO:0000313" key="3">
    <source>
        <dbReference type="Proteomes" id="UP000005466"/>
    </source>
</evidence>
<accession>F3CEM7</accession>
<dbReference type="Proteomes" id="UP000005466">
    <property type="component" value="Unassembled WGS sequence"/>
</dbReference>
<name>F3CEM7_PSESG</name>
<keyword evidence="1" id="KW-0472">Membrane</keyword>
<sequence length="52" mass="5451">QLVAAGGSPAYSIIALVLLATATLIFLKEVGADPVRIAYVGDSDLDHLRSRL</sequence>
<evidence type="ECO:0000256" key="1">
    <source>
        <dbReference type="SAM" id="Phobius"/>
    </source>
</evidence>
<dbReference type="HOGENOM" id="CLU_3073511_0_0_6"/>
<comment type="caution">
    <text evidence="2">The sequence shown here is derived from an EMBL/GenBank/DDBJ whole genome shotgun (WGS) entry which is preliminary data.</text>
</comment>
<organism evidence="2 3">
    <name type="scientific">Pseudomonas savastanoi pv. glycinea str. race 4</name>
    <dbReference type="NCBI Taxonomy" id="875330"/>
    <lineage>
        <taxon>Bacteria</taxon>
        <taxon>Pseudomonadati</taxon>
        <taxon>Pseudomonadota</taxon>
        <taxon>Gammaproteobacteria</taxon>
        <taxon>Pseudomonadales</taxon>
        <taxon>Pseudomonadaceae</taxon>
        <taxon>Pseudomonas</taxon>
    </lineage>
</organism>
<keyword evidence="1" id="KW-0812">Transmembrane</keyword>
<protein>
    <submittedName>
        <fullName evidence="2">Uncharacterized protein</fullName>
    </submittedName>
</protein>
<feature type="non-terminal residue" evidence="2">
    <location>
        <position position="1"/>
    </location>
</feature>
<dbReference type="EMBL" id="ADWY01001996">
    <property type="protein sequence ID" value="EGH17719.1"/>
    <property type="molecule type" value="Genomic_DNA"/>
</dbReference>
<gene>
    <name evidence="2" type="ORF">Pgy4_32696</name>
</gene>
<evidence type="ECO:0000313" key="2">
    <source>
        <dbReference type="EMBL" id="EGH17719.1"/>
    </source>
</evidence>
<reference evidence="2 3" key="1">
    <citation type="journal article" date="2011" name="PLoS Pathog.">
        <title>Dynamic evolution of pathogenicity revealed by sequencing and comparative genomics of 19 Pseudomonas syringae isolates.</title>
        <authorList>
            <person name="Baltrus D.A."/>
            <person name="Nishimura M.T."/>
            <person name="Romanchuk A."/>
            <person name="Chang J.H."/>
            <person name="Mukhtar M.S."/>
            <person name="Cherkis K."/>
            <person name="Roach J."/>
            <person name="Grant S.R."/>
            <person name="Jones C.D."/>
            <person name="Dangl J.L."/>
        </authorList>
    </citation>
    <scope>NUCLEOTIDE SEQUENCE [LARGE SCALE GENOMIC DNA]</scope>
    <source>
        <strain evidence="3">race 4</strain>
    </source>
</reference>
<keyword evidence="1" id="KW-1133">Transmembrane helix</keyword>
<proteinExistence type="predicted"/>
<feature type="transmembrane region" description="Helical" evidence="1">
    <location>
        <begin position="6"/>
        <end position="27"/>
    </location>
</feature>
<dbReference type="AlphaFoldDB" id="F3CEM7"/>